<proteinExistence type="predicted"/>
<evidence type="ECO:0000313" key="1">
    <source>
        <dbReference type="EMBL" id="CAH3171555.1"/>
    </source>
</evidence>
<dbReference type="EMBL" id="CALNXI010001535">
    <property type="protein sequence ID" value="CAH3171555.1"/>
    <property type="molecule type" value="Genomic_DNA"/>
</dbReference>
<comment type="caution">
    <text evidence="1">The sequence shown here is derived from an EMBL/GenBank/DDBJ whole genome shotgun (WGS) entry which is preliminary data.</text>
</comment>
<evidence type="ECO:0000313" key="2">
    <source>
        <dbReference type="Proteomes" id="UP001159427"/>
    </source>
</evidence>
<dbReference type="Proteomes" id="UP001159427">
    <property type="component" value="Unassembled WGS sequence"/>
</dbReference>
<reference evidence="1 2" key="1">
    <citation type="submission" date="2022-05" db="EMBL/GenBank/DDBJ databases">
        <authorList>
            <consortium name="Genoscope - CEA"/>
            <person name="William W."/>
        </authorList>
    </citation>
    <scope>NUCLEOTIDE SEQUENCE [LARGE SCALE GENOMIC DNA]</scope>
</reference>
<gene>
    <name evidence="1" type="ORF">PEVE_00007938</name>
</gene>
<name>A0ABN8R0K3_9CNID</name>
<protein>
    <submittedName>
        <fullName evidence="1">Uncharacterized protein</fullName>
    </submittedName>
</protein>
<organism evidence="1 2">
    <name type="scientific">Porites evermanni</name>
    <dbReference type="NCBI Taxonomy" id="104178"/>
    <lineage>
        <taxon>Eukaryota</taxon>
        <taxon>Metazoa</taxon>
        <taxon>Cnidaria</taxon>
        <taxon>Anthozoa</taxon>
        <taxon>Hexacorallia</taxon>
        <taxon>Scleractinia</taxon>
        <taxon>Fungiina</taxon>
        <taxon>Poritidae</taxon>
        <taxon>Porites</taxon>
    </lineage>
</organism>
<accession>A0ABN8R0K3</accession>
<keyword evidence="2" id="KW-1185">Reference proteome</keyword>
<sequence length="214" mass="24867">MTDVCCVRSGVKHQTRAVVFKRNKHTTVSRRMEAAGSTPTKSFSRLSFIPKSKKLICLLYGEHIDNADRQRKLFDCGVKTQVCINLDRIFALGSQWKEDIEWIALHSHSGEKKRAALLVFDCSNKLALRKSKQPWSKNRMFLTCYKKEGNFFMWIDQAISHGIKEQLSYSPQPQVARFHPYEEVKEMLRNDTKKLNKKHLFNTSVIHAKMTNSF</sequence>